<dbReference type="RefSeq" id="WP_055036763.1">
    <property type="nucleotide sequence ID" value="NZ_AP014854.2"/>
</dbReference>
<comment type="function">
    <text evidence="11 13">Catalyzes the reduction of ribonucleotides to deoxyribonucleotides. May function to provide a pool of deoxyribonucleotide precursors for DNA repair during oxygen limitation and/or for immediate growth after restoration of oxygen.</text>
</comment>
<evidence type="ECO:0000256" key="4">
    <source>
        <dbReference type="ARBA" id="ARBA00014409"/>
    </source>
</evidence>
<evidence type="ECO:0000313" key="17">
    <source>
        <dbReference type="EMBL" id="BAR97810.1"/>
    </source>
</evidence>
<keyword evidence="9" id="KW-1015">Disulfide bond</keyword>
<keyword evidence="19" id="KW-1185">Reference proteome</keyword>
<keyword evidence="7 13" id="KW-0547">Nucleotide-binding</keyword>
<dbReference type="Pfam" id="PF02867">
    <property type="entry name" value="Ribonuc_red_lgC"/>
    <property type="match status" value="2"/>
</dbReference>
<comment type="catalytic activity">
    <reaction evidence="12 13">
        <text>a 2'-deoxyribonucleoside 5'-diphosphate + [thioredoxin]-disulfide + H2O = a ribonucleoside 5'-diphosphate + [thioredoxin]-dithiol</text>
        <dbReference type="Rhea" id="RHEA:23252"/>
        <dbReference type="Rhea" id="RHEA-COMP:10698"/>
        <dbReference type="Rhea" id="RHEA-COMP:10700"/>
        <dbReference type="ChEBI" id="CHEBI:15377"/>
        <dbReference type="ChEBI" id="CHEBI:29950"/>
        <dbReference type="ChEBI" id="CHEBI:50058"/>
        <dbReference type="ChEBI" id="CHEBI:57930"/>
        <dbReference type="ChEBI" id="CHEBI:73316"/>
        <dbReference type="EC" id="1.17.4.1"/>
    </reaction>
</comment>
<dbReference type="EMBL" id="LN907867">
    <property type="protein sequence ID" value="CUU41548.1"/>
    <property type="molecule type" value="Genomic_DNA"/>
</dbReference>
<dbReference type="FunFam" id="3.20.70.20:FF:000017">
    <property type="entry name" value="Vitamin B12-dependent ribonucleotide reductase"/>
    <property type="match status" value="1"/>
</dbReference>
<feature type="domain" description="TSCPD" evidence="16">
    <location>
        <begin position="977"/>
        <end position="1081"/>
    </location>
</feature>
<comment type="cofactor">
    <cofactor evidence="1 13">
        <name>adenosylcob(III)alamin</name>
        <dbReference type="ChEBI" id="CHEBI:18408"/>
    </cofactor>
</comment>
<dbReference type="GO" id="GO:0071897">
    <property type="term" value="P:DNA biosynthetic process"/>
    <property type="evidence" value="ECO:0007669"/>
    <property type="project" value="UniProtKB-KW"/>
</dbReference>
<feature type="domain" description="Ribonucleotide reductase large subunit C-terminal" evidence="14">
    <location>
        <begin position="809"/>
        <end position="913"/>
    </location>
</feature>
<dbReference type="GO" id="GO:0000166">
    <property type="term" value="F:nucleotide binding"/>
    <property type="evidence" value="ECO:0007669"/>
    <property type="project" value="UniProtKB-KW"/>
</dbReference>
<dbReference type="EC" id="1.17.4.1" evidence="3 13"/>
<dbReference type="InterPro" id="IPR000788">
    <property type="entry name" value="RNR_lg_C"/>
</dbReference>
<reference evidence="19" key="3">
    <citation type="journal article" date="2016" name="Genome Announc.">
        <title>Revised genome sequence of the purple photosynthetic bacterium Blastochloris viridis.</title>
        <authorList>
            <person name="Liu L.N."/>
            <person name="Faulkner M."/>
            <person name="Liu X."/>
            <person name="Huang F."/>
            <person name="Darby A.C."/>
            <person name="Hall N."/>
        </authorList>
    </citation>
    <scope>NUCLEOTIDE SEQUENCE [LARGE SCALE GENOMIC DNA]</scope>
    <source>
        <strain evidence="19">ATCC 19567 / DSM 133 / F</strain>
    </source>
</reference>
<dbReference type="GO" id="GO:0050897">
    <property type="term" value="F:cobalt ion binding"/>
    <property type="evidence" value="ECO:0007669"/>
    <property type="project" value="InterPro"/>
</dbReference>
<dbReference type="Gene3D" id="3.20.70.20">
    <property type="match status" value="3"/>
</dbReference>
<dbReference type="Pfam" id="PF12637">
    <property type="entry name" value="TSCPD"/>
    <property type="match status" value="1"/>
</dbReference>
<evidence type="ECO:0000256" key="10">
    <source>
        <dbReference type="ARBA" id="ARBA00023285"/>
    </source>
</evidence>
<dbReference type="SUPFAM" id="SSF51998">
    <property type="entry name" value="PFL-like glycyl radical enzymes"/>
    <property type="match status" value="1"/>
</dbReference>
<dbReference type="AlphaFoldDB" id="A0A0H5B6K9"/>
<dbReference type="KEGG" id="bvr:BVIR_1098"/>
<dbReference type="InterPro" id="IPR013678">
    <property type="entry name" value="RNR_2_N"/>
</dbReference>
<dbReference type="PANTHER" id="PTHR43371:SF1">
    <property type="entry name" value="RIBONUCLEOSIDE-DIPHOSPHATE REDUCTASE"/>
    <property type="match status" value="1"/>
</dbReference>
<dbReference type="PATRIC" id="fig|1079.6.peg.1138"/>
<keyword evidence="6 13" id="KW-0237">DNA synthesis</keyword>
<dbReference type="Proteomes" id="UP000065734">
    <property type="component" value="Chromosome I"/>
</dbReference>
<reference evidence="17" key="1">
    <citation type="journal article" date="2015" name="Genome Announc.">
        <title>Complete Genome Sequence of the Bacteriochlorophyll b-Producing Photosynthetic Bacterium Blastochloris viridis.</title>
        <authorList>
            <person name="Tsukatani Y."/>
            <person name="Hirose Y."/>
            <person name="Harada J."/>
            <person name="Misawa N."/>
            <person name="Mori K."/>
            <person name="Inoue K."/>
            <person name="Tamiaki H."/>
        </authorList>
    </citation>
    <scope>NUCLEOTIDE SEQUENCE [LARGE SCALE GENOMIC DNA]</scope>
    <source>
        <strain evidence="17">DSM 133</strain>
    </source>
</reference>
<evidence type="ECO:0000256" key="12">
    <source>
        <dbReference type="ARBA" id="ARBA00047754"/>
    </source>
</evidence>
<keyword evidence="10 13" id="KW-0170">Cobalt</keyword>
<dbReference type="FunFam" id="3.20.70.20:FF:000016">
    <property type="entry name" value="Vitamin B12-dependent ribonucleotide reductase"/>
    <property type="match status" value="1"/>
</dbReference>
<evidence type="ECO:0000259" key="14">
    <source>
        <dbReference type="Pfam" id="PF02867"/>
    </source>
</evidence>
<feature type="domain" description="Ribonucleotide reductase class II vitamin B12-dependent N-terminal" evidence="15">
    <location>
        <begin position="22"/>
        <end position="147"/>
    </location>
</feature>
<protein>
    <recommendedName>
        <fullName evidence="4 13">Vitamin B12-dependent ribonucleotide reductase</fullName>
        <ecNumber evidence="3 13">1.17.4.1</ecNumber>
    </recommendedName>
</protein>
<dbReference type="GO" id="GO:0031419">
    <property type="term" value="F:cobalamin binding"/>
    <property type="evidence" value="ECO:0007669"/>
    <property type="project" value="UniProtKB-KW"/>
</dbReference>
<dbReference type="NCBIfam" id="TIGR02504">
    <property type="entry name" value="NrdJ_Z"/>
    <property type="match status" value="1"/>
</dbReference>
<evidence type="ECO:0000256" key="8">
    <source>
        <dbReference type="ARBA" id="ARBA00023002"/>
    </source>
</evidence>
<dbReference type="STRING" id="1079.BVIR_1098"/>
<evidence type="ECO:0000256" key="6">
    <source>
        <dbReference type="ARBA" id="ARBA00022634"/>
    </source>
</evidence>
<dbReference type="SUPFAM" id="SSF75625">
    <property type="entry name" value="YebC-like"/>
    <property type="match status" value="1"/>
</dbReference>
<comment type="similarity">
    <text evidence="2 13">Belongs to the ribonucleoside diphosphate reductase class-2 family.</text>
</comment>
<gene>
    <name evidence="18" type="primary">nrdE</name>
    <name evidence="17" type="ORF">BV133_217</name>
    <name evidence="18" type="ORF">BVIRIDIS_05410</name>
</gene>
<evidence type="ECO:0000256" key="11">
    <source>
        <dbReference type="ARBA" id="ARBA00025437"/>
    </source>
</evidence>
<organism evidence="18 19">
    <name type="scientific">Blastochloris viridis</name>
    <name type="common">Rhodopseudomonas viridis</name>
    <dbReference type="NCBI Taxonomy" id="1079"/>
    <lineage>
        <taxon>Bacteria</taxon>
        <taxon>Pseudomonadati</taxon>
        <taxon>Pseudomonadota</taxon>
        <taxon>Alphaproteobacteria</taxon>
        <taxon>Hyphomicrobiales</taxon>
        <taxon>Blastochloridaceae</taxon>
        <taxon>Blastochloris</taxon>
    </lineage>
</organism>
<dbReference type="InterPro" id="IPR013344">
    <property type="entry name" value="RNR_NrdJ/NrdZ"/>
</dbReference>
<evidence type="ECO:0000256" key="1">
    <source>
        <dbReference type="ARBA" id="ARBA00001922"/>
    </source>
</evidence>
<proteinExistence type="inferred from homology"/>
<dbReference type="NCBIfam" id="NF005736">
    <property type="entry name" value="PRK07562.1"/>
    <property type="match status" value="1"/>
</dbReference>
<dbReference type="PANTHER" id="PTHR43371">
    <property type="entry name" value="VITAMIN B12-DEPENDENT RIBONUCLEOTIDE REDUCTASE"/>
    <property type="match status" value="1"/>
</dbReference>
<evidence type="ECO:0000256" key="3">
    <source>
        <dbReference type="ARBA" id="ARBA00012274"/>
    </source>
</evidence>
<evidence type="ECO:0000256" key="2">
    <source>
        <dbReference type="ARBA" id="ARBA00007405"/>
    </source>
</evidence>
<sequence length="1268" mass="138374">MRIERRYTTAGQSPYADIAFRTTVSEIRNPDGSVVFRLEGIKVPESWSQVAADVLAQKYFRKAGVPAKLKPFEESAVPSWLWRKVADTAALKALPEGQRYVGETTATEVFDRLAGTWTYWGWKGGYFDSEADARAFFDEHRYMLAMQMVAPNSPQWFNTGLNWAYGIDGPSQGHYYVDFETGKLTKSKTAYEHPQPHACFIQSIEDDLVNEGGIMDLWVREARLFKYGSGTGSNFSRLRGAGEKLSGGGKSSGLMSFLKIGDRAAGAIKSGGTTRRAAKMVVVDIDHPDIEAYISWKVKEEEKVAALVTGSRACQKHLKAILKACVNCEGEDGDCFEADKNPALKREIKAARRAGVPDNLVKRIIQFARQGFADIDFPVFDTDWDGEAYLTVAGQNSNNSVRVTDEFLHAVEHDANWNLTWRTQPGVARTLKARELWDKIGYAAWACADPGLQFHTTINDWHTCPADGPIRASNPCSEYMFLDDTACNLASLNLLAFRDPATNAFDVESYEHAVRLWTVVLEISVLMAQFPSKEIAERSFEYRTLGLGFANIGGLLMSSAIPYDSDEGRAIAGALSAIMTGVAYATSAEMASFLGAFPGYAKNAEAMLRVMRNHRRAAHGFREGYEGLSILPVPLDHAACPDPRLIEHAKRAWDRAVTLGEPHGYRNAQVSVIAPTGTIGLVMDCDTTGIEPDFALVKFKKLAGGGYFKIINRAVPAALRQLGYSEAELAEIEAYAVGHGSLKQAPAINPSTLRTKGFDDAAIDKVEAAVKGAFDIKFAFNKWTLGEAFCIETLGIPPETLNAPAFDLLTHLGFGKREIEAANLHVCGAMTVEGAPHLKEAHYPVFDCASPCGRIGKRYLSVESHIRMMAAAQPFISGAISKTINMPNEATVEDCKSAYMLSWRLCLKANALYRDGSKLSQPLSAQLIADDDDDDDIEAFLEKPAAARAAQVAERIVERVVERVQVEVQKVREREKLPDRRKGYTQKAIVGGHKVYLRTGEYEDGRLGEIFIDMHKEGAALRSLLNNFAIAISLGLQYGVPLDEYVDAFTFTRFEPAGPVQGNDIVKYATSILDYVFRELAVSYLGRYDLGHVQPDASFDALGHGVAEGSKTTAPASRVVSKGLVRGRTQNLLVVPKGEPPRSSGTVAVLKTVGATALKPSQDPHEDLHEQDLPEHADDADLGIGEAEASDKIAGELKPGARLKGAQAKTATLGTTEVSAKPTVTHRRAEAKAKGYEGEACPECGNFTLVRNGTCMKCDTCGGTTGCS</sequence>
<dbReference type="InterPro" id="IPR024434">
    <property type="entry name" value="TSCPD_dom"/>
</dbReference>
<dbReference type="GO" id="GO:0004748">
    <property type="term" value="F:ribonucleoside-diphosphate reductase activity, thioredoxin disulfide as acceptor"/>
    <property type="evidence" value="ECO:0007669"/>
    <property type="project" value="UniProtKB-EC"/>
</dbReference>
<dbReference type="InterPro" id="IPR050862">
    <property type="entry name" value="RdRp_reductase_class-2"/>
</dbReference>
<evidence type="ECO:0000256" key="7">
    <source>
        <dbReference type="ARBA" id="ARBA00022741"/>
    </source>
</evidence>
<accession>A0A0H5B6K9</accession>
<reference evidence="18" key="2">
    <citation type="submission" date="2015-11" db="EMBL/GenBank/DDBJ databases">
        <authorList>
            <person name="Zhang Y."/>
            <person name="Guo Z."/>
        </authorList>
    </citation>
    <scope>NUCLEOTIDE SEQUENCE</scope>
    <source>
        <strain evidence="18">1</strain>
    </source>
</reference>
<evidence type="ECO:0000256" key="5">
    <source>
        <dbReference type="ARBA" id="ARBA00022628"/>
    </source>
</evidence>
<evidence type="ECO:0000256" key="13">
    <source>
        <dbReference type="RuleBase" id="RU364064"/>
    </source>
</evidence>
<dbReference type="Pfam" id="PF08471">
    <property type="entry name" value="Ribonuc_red_2_N"/>
    <property type="match status" value="1"/>
</dbReference>
<evidence type="ECO:0000256" key="9">
    <source>
        <dbReference type="ARBA" id="ARBA00023157"/>
    </source>
</evidence>
<dbReference type="EMBL" id="AP014854">
    <property type="protein sequence ID" value="BAR97810.1"/>
    <property type="molecule type" value="Genomic_DNA"/>
</dbReference>
<name>A0A0H5B6K9_BLAVI</name>
<evidence type="ECO:0000313" key="18">
    <source>
        <dbReference type="EMBL" id="CUU41548.1"/>
    </source>
</evidence>
<dbReference type="InterPro" id="IPR029072">
    <property type="entry name" value="YebC-like"/>
</dbReference>
<keyword evidence="5 13" id="KW-0846">Cobalamin</keyword>
<dbReference type="OrthoDB" id="9762933at2"/>
<evidence type="ECO:0000259" key="16">
    <source>
        <dbReference type="Pfam" id="PF12637"/>
    </source>
</evidence>
<keyword evidence="8 13" id="KW-0560">Oxidoreductase</keyword>
<feature type="domain" description="Ribonucleotide reductase large subunit C-terminal" evidence="14">
    <location>
        <begin position="198"/>
        <end position="753"/>
    </location>
</feature>
<evidence type="ECO:0000259" key="15">
    <source>
        <dbReference type="Pfam" id="PF08471"/>
    </source>
</evidence>
<evidence type="ECO:0000313" key="19">
    <source>
        <dbReference type="Proteomes" id="UP000065734"/>
    </source>
</evidence>
<dbReference type="CDD" id="cd02888">
    <property type="entry name" value="RNR_II_dimer"/>
    <property type="match status" value="1"/>
</dbReference>